<keyword evidence="3" id="KW-1185">Reference proteome</keyword>
<dbReference type="InterPro" id="IPR051397">
    <property type="entry name" value="Zn-ADH-like_protein"/>
</dbReference>
<protein>
    <submittedName>
        <fullName evidence="2">Phthiocerol synthesis polyketide synthase type I PpsC</fullName>
        <ecNumber evidence="2">2.3.1.41</ecNumber>
    </submittedName>
</protein>
<gene>
    <name evidence="2" type="primary">ppsC_5</name>
    <name evidence="2" type="ORF">PFRI_36630</name>
</gene>
<dbReference type="PANTHER" id="PTHR43677:SF4">
    <property type="entry name" value="QUINONE OXIDOREDUCTASE-LIKE PROTEIN 2"/>
    <property type="match status" value="1"/>
</dbReference>
<dbReference type="Pfam" id="PF08240">
    <property type="entry name" value="ADH_N"/>
    <property type="match status" value="1"/>
</dbReference>
<proteinExistence type="predicted"/>
<dbReference type="SMART" id="SM00829">
    <property type="entry name" value="PKS_ER"/>
    <property type="match status" value="1"/>
</dbReference>
<dbReference type="InterPro" id="IPR020843">
    <property type="entry name" value="ER"/>
</dbReference>
<name>A0A1L9NRX7_9RHOB</name>
<keyword evidence="2" id="KW-0012">Acyltransferase</keyword>
<dbReference type="PANTHER" id="PTHR43677">
    <property type="entry name" value="SHORT-CHAIN DEHYDROGENASE/REDUCTASE"/>
    <property type="match status" value="1"/>
</dbReference>
<dbReference type="InterPro" id="IPR011032">
    <property type="entry name" value="GroES-like_sf"/>
</dbReference>
<keyword evidence="2" id="KW-0808">Transferase</keyword>
<dbReference type="InterPro" id="IPR036291">
    <property type="entry name" value="NAD(P)-bd_dom_sf"/>
</dbReference>
<evidence type="ECO:0000313" key="2">
    <source>
        <dbReference type="EMBL" id="OJI92068.1"/>
    </source>
</evidence>
<dbReference type="SUPFAM" id="SSF51735">
    <property type="entry name" value="NAD(P)-binding Rossmann-fold domains"/>
    <property type="match status" value="1"/>
</dbReference>
<dbReference type="STRING" id="696762.PFRI_36630"/>
<dbReference type="CDD" id="cd08241">
    <property type="entry name" value="QOR1"/>
    <property type="match status" value="1"/>
</dbReference>
<dbReference type="OrthoDB" id="4190732at2"/>
<organism evidence="2 3">
    <name type="scientific">Planktotalea frisia</name>
    <dbReference type="NCBI Taxonomy" id="696762"/>
    <lineage>
        <taxon>Bacteria</taxon>
        <taxon>Pseudomonadati</taxon>
        <taxon>Pseudomonadota</taxon>
        <taxon>Alphaproteobacteria</taxon>
        <taxon>Rhodobacterales</taxon>
        <taxon>Paracoccaceae</taxon>
        <taxon>Planktotalea</taxon>
    </lineage>
</organism>
<evidence type="ECO:0000259" key="1">
    <source>
        <dbReference type="SMART" id="SM00829"/>
    </source>
</evidence>
<dbReference type="InterPro" id="IPR013149">
    <property type="entry name" value="ADH-like_C"/>
</dbReference>
<accession>A0A1L9NRX7</accession>
<dbReference type="RefSeq" id="WP_072632150.1">
    <property type="nucleotide sequence ID" value="NZ_MLCB01000201.1"/>
</dbReference>
<dbReference type="EC" id="2.3.1.41" evidence="2"/>
<feature type="domain" description="Enoyl reductase (ER)" evidence="1">
    <location>
        <begin position="10"/>
        <end position="317"/>
    </location>
</feature>
<dbReference type="Gene3D" id="3.90.180.10">
    <property type="entry name" value="Medium-chain alcohol dehydrogenases, catalytic domain"/>
    <property type="match status" value="1"/>
</dbReference>
<dbReference type="InterPro" id="IPR013154">
    <property type="entry name" value="ADH-like_N"/>
</dbReference>
<dbReference type="Gene3D" id="3.40.50.720">
    <property type="entry name" value="NAD(P)-binding Rossmann-like Domain"/>
    <property type="match status" value="1"/>
</dbReference>
<dbReference type="Proteomes" id="UP000184514">
    <property type="component" value="Unassembled WGS sequence"/>
</dbReference>
<dbReference type="GO" id="GO:0016491">
    <property type="term" value="F:oxidoreductase activity"/>
    <property type="evidence" value="ECO:0007669"/>
    <property type="project" value="InterPro"/>
</dbReference>
<dbReference type="EMBL" id="MLCB01000201">
    <property type="protein sequence ID" value="OJI92068.1"/>
    <property type="molecule type" value="Genomic_DNA"/>
</dbReference>
<sequence length="324" mass="34404">MRAYQVPEIDIPPAFVECEKPEPNVGETRVKIACCGLNFADLLMQKGQYQDTPPAPFTLGMEIAGTIDTHGAGVSGPKAGTRVAVFGGQGGLAEYGCYDARIVLPIPDAMSMAEAAAFQIAYGTSHLALGYRAKLKPGETLLVLGAAGGVGLTAVEIGKLMGATVIAVARGADKLEVARKAGADHLIEADVDDLRGELKALGGVDVVYDPVGGDLFKAAFRACKPEARILTIGFASGDVPKVPANHLLVKNIDVLGFYWGGYLKFKPEIVTDSLRELFDWYEQGKLKPHVSHLLPFEQAADGMELLRARKSTGKVVIEVTPQEA</sequence>
<evidence type="ECO:0000313" key="3">
    <source>
        <dbReference type="Proteomes" id="UP000184514"/>
    </source>
</evidence>
<dbReference type="Pfam" id="PF00107">
    <property type="entry name" value="ADH_zinc_N"/>
    <property type="match status" value="1"/>
</dbReference>
<dbReference type="SUPFAM" id="SSF50129">
    <property type="entry name" value="GroES-like"/>
    <property type="match status" value="1"/>
</dbReference>
<dbReference type="GO" id="GO:0004315">
    <property type="term" value="F:3-oxoacyl-[acyl-carrier-protein] synthase activity"/>
    <property type="evidence" value="ECO:0007669"/>
    <property type="project" value="UniProtKB-EC"/>
</dbReference>
<reference evidence="2 3" key="1">
    <citation type="submission" date="2016-10" db="EMBL/GenBank/DDBJ databases">
        <title>Genome sequence of Planktotalea frisia SH6-1.</title>
        <authorList>
            <person name="Poehlein A."/>
            <person name="Bakenhus I."/>
            <person name="Voget S."/>
            <person name="Brinkhoff T."/>
            <person name="Simon M."/>
        </authorList>
    </citation>
    <scope>NUCLEOTIDE SEQUENCE [LARGE SCALE GENOMIC DNA]</scope>
    <source>
        <strain evidence="2 3">SH6-1</strain>
    </source>
</reference>
<dbReference type="AlphaFoldDB" id="A0A1L9NRX7"/>
<comment type="caution">
    <text evidence="2">The sequence shown here is derived from an EMBL/GenBank/DDBJ whole genome shotgun (WGS) entry which is preliminary data.</text>
</comment>